<proteinExistence type="predicted"/>
<dbReference type="AlphaFoldDB" id="A0A4Q9KKQ6"/>
<organism evidence="3 4">
    <name type="scientific">Propioniciclava tarda</name>
    <dbReference type="NCBI Taxonomy" id="433330"/>
    <lineage>
        <taxon>Bacteria</taxon>
        <taxon>Bacillati</taxon>
        <taxon>Actinomycetota</taxon>
        <taxon>Actinomycetes</taxon>
        <taxon>Propionibacteriales</taxon>
        <taxon>Propionibacteriaceae</taxon>
        <taxon>Propioniciclava</taxon>
    </lineage>
</organism>
<sequence>MGLTGLIFVAFALAWLVYLVPLMLNRKTNGLYDDVVSDEPITPSVTIVRRGVPLDVAVEAPVVVSTPLNRRAALRELDLVDARASVRRRIVLGVLLVAGIVLGLLVHLGRVPWWSIGIPVGLLVLFVGVARVTVVQMRKSLDARAAAIRSLGQVEETVSIAVLGAGDDVVNGETVDLTAPIQAVSSLWDPIPITKPTYVSKPLAPRTVRTIDLSAPVAAVNGGIPVTADSPEPPVAEGRGDRAVNE</sequence>
<feature type="region of interest" description="Disordered" evidence="1">
    <location>
        <begin position="222"/>
        <end position="246"/>
    </location>
</feature>
<feature type="transmembrane region" description="Helical" evidence="2">
    <location>
        <begin position="6"/>
        <end position="24"/>
    </location>
</feature>
<name>A0A4Q9KKQ6_PROTD</name>
<evidence type="ECO:0000313" key="3">
    <source>
        <dbReference type="EMBL" id="TBT95082.1"/>
    </source>
</evidence>
<protein>
    <submittedName>
        <fullName evidence="3">Uncharacterized protein</fullName>
    </submittedName>
</protein>
<dbReference type="RefSeq" id="WP_131171920.1">
    <property type="nucleotide sequence ID" value="NZ_FXTL01000006.1"/>
</dbReference>
<accession>A0A4Q9KKQ6</accession>
<reference evidence="3 4" key="1">
    <citation type="submission" date="2019-01" db="EMBL/GenBank/DDBJ databases">
        <title>Lactibacter flavus gen. nov., sp. nov., a novel bacterium of the family Propionibacteriaceae isolated from raw milk and dairy products.</title>
        <authorList>
            <person name="Huptas C."/>
            <person name="Wenning M."/>
            <person name="Breitenwieser F."/>
            <person name="Doll E."/>
            <person name="Von Neubeck M."/>
            <person name="Busse H.-J."/>
            <person name="Scherer S."/>
        </authorList>
    </citation>
    <scope>NUCLEOTIDE SEQUENCE [LARGE SCALE GENOMIC DNA]</scope>
    <source>
        <strain evidence="3 4">DSM 22130</strain>
    </source>
</reference>
<feature type="transmembrane region" description="Helical" evidence="2">
    <location>
        <begin position="90"/>
        <end position="108"/>
    </location>
</feature>
<keyword evidence="2" id="KW-0812">Transmembrane</keyword>
<keyword evidence="4" id="KW-1185">Reference proteome</keyword>
<evidence type="ECO:0000256" key="1">
    <source>
        <dbReference type="SAM" id="MobiDB-lite"/>
    </source>
</evidence>
<feature type="transmembrane region" description="Helical" evidence="2">
    <location>
        <begin position="114"/>
        <end position="134"/>
    </location>
</feature>
<keyword evidence="2" id="KW-0472">Membrane</keyword>
<dbReference type="EMBL" id="SDMR01000007">
    <property type="protein sequence ID" value="TBT95082.1"/>
    <property type="molecule type" value="Genomic_DNA"/>
</dbReference>
<keyword evidence="2" id="KW-1133">Transmembrane helix</keyword>
<dbReference type="OrthoDB" id="3218604at2"/>
<comment type="caution">
    <text evidence="3">The sequence shown here is derived from an EMBL/GenBank/DDBJ whole genome shotgun (WGS) entry which is preliminary data.</text>
</comment>
<gene>
    <name evidence="3" type="ORF">ET996_07420</name>
</gene>
<evidence type="ECO:0000256" key="2">
    <source>
        <dbReference type="SAM" id="Phobius"/>
    </source>
</evidence>
<evidence type="ECO:0000313" key="4">
    <source>
        <dbReference type="Proteomes" id="UP000291933"/>
    </source>
</evidence>
<dbReference type="Proteomes" id="UP000291933">
    <property type="component" value="Unassembled WGS sequence"/>
</dbReference>